<feature type="transmembrane region" description="Helical" evidence="7">
    <location>
        <begin position="59"/>
        <end position="81"/>
    </location>
</feature>
<gene>
    <name evidence="8" type="ORF">D187_007427</name>
</gene>
<dbReference type="PANTHER" id="PTHR33452:SF1">
    <property type="entry name" value="INNER MEMBRANE PROTEIN YPHA-RELATED"/>
    <property type="match status" value="1"/>
</dbReference>
<accession>S9NVA6</accession>
<comment type="caution">
    <text evidence="8">The sequence shown here is derived from an EMBL/GenBank/DDBJ whole genome shotgun (WGS) entry which is preliminary data.</text>
</comment>
<feature type="transmembrane region" description="Helical" evidence="7">
    <location>
        <begin position="122"/>
        <end position="144"/>
    </location>
</feature>
<evidence type="ECO:0000256" key="4">
    <source>
        <dbReference type="ARBA" id="ARBA00022692"/>
    </source>
</evidence>
<proteinExistence type="inferred from homology"/>
<evidence type="ECO:0000256" key="3">
    <source>
        <dbReference type="ARBA" id="ARBA00022475"/>
    </source>
</evidence>
<sequence length="152" mass="16023">MSPPALKSRLLATEAPAATLLIRLMVGGVFLSEGLQKFLFPAEVGVGRFAKIGLPAPELLGPFVGGVEIVCGTLVLLGLVTRLASIPLLIVMGVALTTTKVPILLASGFWKMAHESRTDVSMVLGALFLLWVGAGPSSLDAWLWQRHGAPRV</sequence>
<keyword evidence="4 7" id="KW-0812">Transmembrane</keyword>
<protein>
    <submittedName>
        <fullName evidence="8">Membrane protein / thiosulfate:quinone oxidoreductase DoxD</fullName>
    </submittedName>
</protein>
<keyword evidence="6 7" id="KW-0472">Membrane</keyword>
<evidence type="ECO:0000313" key="9">
    <source>
        <dbReference type="Proteomes" id="UP000011682"/>
    </source>
</evidence>
<organism evidence="8 9">
    <name type="scientific">Cystobacter fuscus (strain ATCC 25194 / DSM 2262 / NBRC 100088 / M29)</name>
    <dbReference type="NCBI Taxonomy" id="1242864"/>
    <lineage>
        <taxon>Bacteria</taxon>
        <taxon>Pseudomonadati</taxon>
        <taxon>Myxococcota</taxon>
        <taxon>Myxococcia</taxon>
        <taxon>Myxococcales</taxon>
        <taxon>Cystobacterineae</taxon>
        <taxon>Archangiaceae</taxon>
        <taxon>Cystobacter</taxon>
    </lineage>
</organism>
<comment type="similarity">
    <text evidence="2">Belongs to the DoxX family.</text>
</comment>
<evidence type="ECO:0000256" key="6">
    <source>
        <dbReference type="ARBA" id="ARBA00023136"/>
    </source>
</evidence>
<evidence type="ECO:0000256" key="5">
    <source>
        <dbReference type="ARBA" id="ARBA00022989"/>
    </source>
</evidence>
<comment type="subcellular location">
    <subcellularLocation>
        <location evidence="1">Cell membrane</location>
        <topology evidence="1">Multi-pass membrane protein</topology>
    </subcellularLocation>
</comment>
<dbReference type="PANTHER" id="PTHR33452">
    <property type="entry name" value="OXIDOREDUCTASE CATD-RELATED"/>
    <property type="match status" value="1"/>
</dbReference>
<keyword evidence="9" id="KW-1185">Reference proteome</keyword>
<name>S9NVA6_CYSF2</name>
<keyword evidence="5 7" id="KW-1133">Transmembrane helix</keyword>
<dbReference type="InterPro" id="IPR051907">
    <property type="entry name" value="DoxX-like_oxidoreductase"/>
</dbReference>
<feature type="transmembrane region" description="Helical" evidence="7">
    <location>
        <begin position="88"/>
        <end position="110"/>
    </location>
</feature>
<dbReference type="RefSeq" id="WP_002627676.1">
    <property type="nucleotide sequence ID" value="NZ_ANAH02000066.1"/>
</dbReference>
<reference evidence="8" key="1">
    <citation type="submission" date="2013-05" db="EMBL/GenBank/DDBJ databases">
        <title>Genome assembly of Cystobacter fuscus DSM 2262.</title>
        <authorList>
            <person name="Sharma G."/>
            <person name="Khatri I."/>
            <person name="Kaur C."/>
            <person name="Mayilraj S."/>
            <person name="Subramanian S."/>
        </authorList>
    </citation>
    <scope>NUCLEOTIDE SEQUENCE [LARGE SCALE GENOMIC DNA]</scope>
    <source>
        <strain evidence="8">DSM 2262</strain>
    </source>
</reference>
<dbReference type="EMBL" id="ANAH02000066">
    <property type="protein sequence ID" value="EPX56085.1"/>
    <property type="molecule type" value="Genomic_DNA"/>
</dbReference>
<dbReference type="OrthoDB" id="121744at2"/>
<evidence type="ECO:0000256" key="2">
    <source>
        <dbReference type="ARBA" id="ARBA00006679"/>
    </source>
</evidence>
<dbReference type="GO" id="GO:0005886">
    <property type="term" value="C:plasma membrane"/>
    <property type="evidence" value="ECO:0007669"/>
    <property type="project" value="UniProtKB-SubCell"/>
</dbReference>
<keyword evidence="3" id="KW-1003">Cell membrane</keyword>
<dbReference type="Pfam" id="PF07681">
    <property type="entry name" value="DoxX"/>
    <property type="match status" value="1"/>
</dbReference>
<dbReference type="AlphaFoldDB" id="S9NVA6"/>
<evidence type="ECO:0000313" key="8">
    <source>
        <dbReference type="EMBL" id="EPX56085.1"/>
    </source>
</evidence>
<dbReference type="InterPro" id="IPR032808">
    <property type="entry name" value="DoxX"/>
</dbReference>
<dbReference type="Proteomes" id="UP000011682">
    <property type="component" value="Unassembled WGS sequence"/>
</dbReference>
<dbReference type="eggNOG" id="COG2259">
    <property type="taxonomic scope" value="Bacteria"/>
</dbReference>
<evidence type="ECO:0000256" key="1">
    <source>
        <dbReference type="ARBA" id="ARBA00004651"/>
    </source>
</evidence>
<evidence type="ECO:0000256" key="7">
    <source>
        <dbReference type="SAM" id="Phobius"/>
    </source>
</evidence>